<feature type="domain" description="HTH lysR-type" evidence="6">
    <location>
        <begin position="1"/>
        <end position="58"/>
    </location>
</feature>
<dbReference type="GO" id="GO:2000142">
    <property type="term" value="P:regulation of DNA-templated transcription initiation"/>
    <property type="evidence" value="ECO:0007669"/>
    <property type="project" value="TreeGrafter"/>
</dbReference>
<dbReference type="Proteomes" id="UP000199548">
    <property type="component" value="Unassembled WGS sequence"/>
</dbReference>
<dbReference type="PANTHER" id="PTHR30293">
    <property type="entry name" value="TRANSCRIPTIONAL REGULATORY PROTEIN NAC-RELATED"/>
    <property type="match status" value="1"/>
</dbReference>
<keyword evidence="4" id="KW-0010">Activator</keyword>
<dbReference type="RefSeq" id="WP_091015711.1">
    <property type="nucleotide sequence ID" value="NZ_CP041743.1"/>
</dbReference>
<evidence type="ECO:0000259" key="6">
    <source>
        <dbReference type="PROSITE" id="PS50931"/>
    </source>
</evidence>
<evidence type="ECO:0000256" key="3">
    <source>
        <dbReference type="ARBA" id="ARBA00023125"/>
    </source>
</evidence>
<dbReference type="SUPFAM" id="SSF53850">
    <property type="entry name" value="Periplasmic binding protein-like II"/>
    <property type="match status" value="1"/>
</dbReference>
<dbReference type="PROSITE" id="PS50931">
    <property type="entry name" value="HTH_LYSR"/>
    <property type="match status" value="1"/>
</dbReference>
<dbReference type="AlphaFoldDB" id="A0A1I3QLT4"/>
<dbReference type="InterPro" id="IPR005119">
    <property type="entry name" value="LysR_subst-bd"/>
</dbReference>
<dbReference type="InterPro" id="IPR000847">
    <property type="entry name" value="LysR_HTH_N"/>
</dbReference>
<dbReference type="FunFam" id="1.10.10.10:FF:000001">
    <property type="entry name" value="LysR family transcriptional regulator"/>
    <property type="match status" value="1"/>
</dbReference>
<dbReference type="Pfam" id="PF00126">
    <property type="entry name" value="HTH_1"/>
    <property type="match status" value="1"/>
</dbReference>
<name>A0A1I3QLT4_9BURK</name>
<evidence type="ECO:0000256" key="1">
    <source>
        <dbReference type="ARBA" id="ARBA00009437"/>
    </source>
</evidence>
<dbReference type="GO" id="GO:0003700">
    <property type="term" value="F:DNA-binding transcription factor activity"/>
    <property type="evidence" value="ECO:0007669"/>
    <property type="project" value="InterPro"/>
</dbReference>
<dbReference type="STRING" id="420953.SAMN05192543_106428"/>
<dbReference type="EMBL" id="FOQU01000006">
    <property type="protein sequence ID" value="SFJ34492.1"/>
    <property type="molecule type" value="Genomic_DNA"/>
</dbReference>
<gene>
    <name evidence="7" type="ORF">SAMN05192543_106428</name>
</gene>
<evidence type="ECO:0000256" key="5">
    <source>
        <dbReference type="ARBA" id="ARBA00023163"/>
    </source>
</evidence>
<dbReference type="Gene3D" id="3.40.190.290">
    <property type="match status" value="1"/>
</dbReference>
<dbReference type="GO" id="GO:0003677">
    <property type="term" value="F:DNA binding"/>
    <property type="evidence" value="ECO:0007669"/>
    <property type="project" value="UniProtKB-KW"/>
</dbReference>
<dbReference type="PANTHER" id="PTHR30293:SF0">
    <property type="entry name" value="NITROGEN ASSIMILATION REGULATORY PROTEIN NAC"/>
    <property type="match status" value="1"/>
</dbReference>
<evidence type="ECO:0000256" key="2">
    <source>
        <dbReference type="ARBA" id="ARBA00023015"/>
    </source>
</evidence>
<keyword evidence="8" id="KW-1185">Reference proteome</keyword>
<evidence type="ECO:0000256" key="4">
    <source>
        <dbReference type="ARBA" id="ARBA00023159"/>
    </source>
</evidence>
<reference evidence="7 8" key="1">
    <citation type="submission" date="2016-10" db="EMBL/GenBank/DDBJ databases">
        <authorList>
            <person name="de Groot N.N."/>
        </authorList>
    </citation>
    <scope>NUCLEOTIDE SEQUENCE [LARGE SCALE GENOMIC DNA]</scope>
    <source>
        <strain evidence="7 8">LMG 23650</strain>
    </source>
</reference>
<dbReference type="InterPro" id="IPR036390">
    <property type="entry name" value="WH_DNA-bd_sf"/>
</dbReference>
<keyword evidence="5" id="KW-0804">Transcription</keyword>
<dbReference type="OrthoDB" id="8587114at2"/>
<keyword evidence="3" id="KW-0238">DNA-binding</keyword>
<dbReference type="PRINTS" id="PR00039">
    <property type="entry name" value="HTHLYSR"/>
</dbReference>
<dbReference type="Gene3D" id="1.10.10.10">
    <property type="entry name" value="Winged helix-like DNA-binding domain superfamily/Winged helix DNA-binding domain"/>
    <property type="match status" value="1"/>
</dbReference>
<accession>A0A1I3QLT4</accession>
<evidence type="ECO:0000313" key="8">
    <source>
        <dbReference type="Proteomes" id="UP000199548"/>
    </source>
</evidence>
<comment type="similarity">
    <text evidence="1">Belongs to the LysR transcriptional regulatory family.</text>
</comment>
<keyword evidence="2" id="KW-0805">Transcription regulation</keyword>
<sequence>MDIRHLRYFVGVCEAGSLSRAADRLHVAQPSLGQQISALETELDTQLFERSRRGMVLTNEGRVFLDHARVVLADVDRAREAVRNANAVPMGAVCLGLPTTVGLMATIPILAVCRSELPNVHLKLIEAYSGTLQEWLQAGRIDIAILYGDAVEVGLKKRALLDDQLAFIAGNGTDVPATFTLEQLENFPLILPGVEHGLRRMVESACAPLHIKLNVVAEIDSLGTVKRAAELGLGCTVLPPMAVAAEVAAGKLKAVPIEGPQMRRRVVLAINETRPGSLAKSRVIEIVERVIADMVAGGAWPAEQLGVMAQQIVHP</sequence>
<protein>
    <submittedName>
        <fullName evidence="7">Transcriptional regulator, LysR family</fullName>
    </submittedName>
</protein>
<dbReference type="InterPro" id="IPR036388">
    <property type="entry name" value="WH-like_DNA-bd_sf"/>
</dbReference>
<evidence type="ECO:0000313" key="7">
    <source>
        <dbReference type="EMBL" id="SFJ34492.1"/>
    </source>
</evidence>
<dbReference type="SUPFAM" id="SSF46785">
    <property type="entry name" value="Winged helix' DNA-binding domain"/>
    <property type="match status" value="1"/>
</dbReference>
<organism evidence="7 8">
    <name type="scientific">Paraburkholderia megapolitana</name>
    <dbReference type="NCBI Taxonomy" id="420953"/>
    <lineage>
        <taxon>Bacteria</taxon>
        <taxon>Pseudomonadati</taxon>
        <taxon>Pseudomonadota</taxon>
        <taxon>Betaproteobacteria</taxon>
        <taxon>Burkholderiales</taxon>
        <taxon>Burkholderiaceae</taxon>
        <taxon>Paraburkholderia</taxon>
    </lineage>
</organism>
<dbReference type="Pfam" id="PF03466">
    <property type="entry name" value="LysR_substrate"/>
    <property type="match status" value="1"/>
</dbReference>
<proteinExistence type="inferred from homology"/>